<gene>
    <name evidence="1" type="ORF">NIES4072_31390</name>
</gene>
<dbReference type="EMBL" id="BDUD01000001">
    <property type="protein sequence ID" value="GBG19471.1"/>
    <property type="molecule type" value="Genomic_DNA"/>
</dbReference>
<dbReference type="OrthoDB" id="9914563at2"/>
<dbReference type="RefSeq" id="WP_109009267.1">
    <property type="nucleotide sequence ID" value="NZ_BDUD01000001.1"/>
</dbReference>
<sequence length="155" mass="17904">MRQLTLSIGNISVTLKRFVFYDRILADTGQTEYSITGAPLDSGPVYEPKHIWTISAMMTYEQWYAIGAIFGECDRLRRTQGNYSIIVDDSIQDFVEQQYRSRALVPGGVQNYFTGGVAYPARFYARMFEPKSQWQKNQLYPYVANFVLRELDKAI</sequence>
<dbReference type="AlphaFoldDB" id="A0A2R5FUG9"/>
<name>A0A2R5FUG9_NOSCO</name>
<protein>
    <submittedName>
        <fullName evidence="1">Uncharacterized protein</fullName>
    </submittedName>
</protein>
<evidence type="ECO:0000313" key="2">
    <source>
        <dbReference type="Proteomes" id="UP000245124"/>
    </source>
</evidence>
<evidence type="ECO:0000313" key="1">
    <source>
        <dbReference type="EMBL" id="GBG19471.1"/>
    </source>
</evidence>
<organism evidence="1 2">
    <name type="scientific">Nostoc commune NIES-4072</name>
    <dbReference type="NCBI Taxonomy" id="2005467"/>
    <lineage>
        <taxon>Bacteria</taxon>
        <taxon>Bacillati</taxon>
        <taxon>Cyanobacteriota</taxon>
        <taxon>Cyanophyceae</taxon>
        <taxon>Nostocales</taxon>
        <taxon>Nostocaceae</taxon>
        <taxon>Nostoc</taxon>
    </lineage>
</organism>
<dbReference type="Proteomes" id="UP000245124">
    <property type="component" value="Unassembled WGS sequence"/>
</dbReference>
<reference evidence="1 2" key="1">
    <citation type="submission" date="2017-06" db="EMBL/GenBank/DDBJ databases">
        <title>Genome sequencing of cyanobaciteial culture collection at National Institute for Environmental Studies (NIES).</title>
        <authorList>
            <person name="Hirose Y."/>
            <person name="Shimura Y."/>
            <person name="Fujisawa T."/>
            <person name="Nakamura Y."/>
            <person name="Kawachi M."/>
        </authorList>
    </citation>
    <scope>NUCLEOTIDE SEQUENCE [LARGE SCALE GENOMIC DNA]</scope>
    <source>
        <strain evidence="1 2">NIES-4072</strain>
    </source>
</reference>
<proteinExistence type="predicted"/>
<accession>A0A2R5FUG9</accession>
<comment type="caution">
    <text evidence="1">The sequence shown here is derived from an EMBL/GenBank/DDBJ whole genome shotgun (WGS) entry which is preliminary data.</text>
</comment>
<keyword evidence="2" id="KW-1185">Reference proteome</keyword>